<dbReference type="SUPFAM" id="SSF50939">
    <property type="entry name" value="Sialidases"/>
    <property type="match status" value="1"/>
</dbReference>
<dbReference type="PANTHER" id="PTHR43739">
    <property type="entry name" value="XYLOGLUCANASE (EUROFUNG)"/>
    <property type="match status" value="1"/>
</dbReference>
<feature type="domain" description="Secretion system C-terminal sorting" evidence="1">
    <location>
        <begin position="643"/>
        <end position="715"/>
    </location>
</feature>
<dbReference type="eggNOG" id="COG4447">
    <property type="taxonomic scope" value="Bacteria"/>
</dbReference>
<dbReference type="PANTHER" id="PTHR43739:SF5">
    <property type="entry name" value="EXO-ALPHA-SIALIDASE"/>
    <property type="match status" value="1"/>
</dbReference>
<organism evidence="2 3">
    <name type="scientific">Haliscomenobacter hydrossis (strain ATCC 27775 / DSM 1100 / LMG 10767 / O)</name>
    <dbReference type="NCBI Taxonomy" id="760192"/>
    <lineage>
        <taxon>Bacteria</taxon>
        <taxon>Pseudomonadati</taxon>
        <taxon>Bacteroidota</taxon>
        <taxon>Saprospiria</taxon>
        <taxon>Saprospirales</taxon>
        <taxon>Haliscomenobacteraceae</taxon>
        <taxon>Haliscomenobacter</taxon>
    </lineage>
</organism>
<dbReference type="InterPro" id="IPR052025">
    <property type="entry name" value="Xyloglucanase_GH74"/>
</dbReference>
<protein>
    <submittedName>
        <fullName evidence="2">Heme utilization protein</fullName>
    </submittedName>
</protein>
<dbReference type="STRING" id="760192.Halhy_5106"/>
<dbReference type="AlphaFoldDB" id="F4L3F5"/>
<accession>F4L3F5</accession>
<proteinExistence type="predicted"/>
<gene>
    <name evidence="2" type="ordered locus">Halhy_5106</name>
</gene>
<reference key="2">
    <citation type="submission" date="2011-04" db="EMBL/GenBank/DDBJ databases">
        <title>Complete sequence of chromosome of Haliscomenobacter hydrossis DSM 1100.</title>
        <authorList>
            <consortium name="US DOE Joint Genome Institute (JGI-PGF)"/>
            <person name="Lucas S."/>
            <person name="Han J."/>
            <person name="Lapidus A."/>
            <person name="Bruce D."/>
            <person name="Goodwin L."/>
            <person name="Pitluck S."/>
            <person name="Peters L."/>
            <person name="Kyrpides N."/>
            <person name="Mavromatis K."/>
            <person name="Ivanova N."/>
            <person name="Ovchinnikova G."/>
            <person name="Pagani I."/>
            <person name="Daligault H."/>
            <person name="Detter J.C."/>
            <person name="Han C."/>
            <person name="Land M."/>
            <person name="Hauser L."/>
            <person name="Markowitz V."/>
            <person name="Cheng J.-F."/>
            <person name="Hugenholtz P."/>
            <person name="Woyke T."/>
            <person name="Wu D."/>
            <person name="Verbarg S."/>
            <person name="Frueling A."/>
            <person name="Brambilla E."/>
            <person name="Klenk H.-P."/>
            <person name="Eisen J.A."/>
        </authorList>
    </citation>
    <scope>NUCLEOTIDE SEQUENCE</scope>
    <source>
        <strain>DSM 1100</strain>
    </source>
</reference>
<name>F4L3F5_HALH1</name>
<dbReference type="InterPro" id="IPR015943">
    <property type="entry name" value="WD40/YVTN_repeat-like_dom_sf"/>
</dbReference>
<dbReference type="InterPro" id="IPR036278">
    <property type="entry name" value="Sialidase_sf"/>
</dbReference>
<dbReference type="SUPFAM" id="SSF110296">
    <property type="entry name" value="Oligoxyloglucan reducing end-specific cellobiohydrolase"/>
    <property type="match status" value="2"/>
</dbReference>
<dbReference type="HOGENOM" id="CLU_382535_0_0_10"/>
<keyword evidence="3" id="KW-1185">Reference proteome</keyword>
<dbReference type="InterPro" id="IPR026444">
    <property type="entry name" value="Secre_tail"/>
</dbReference>
<dbReference type="KEGG" id="hhy:Halhy_5106"/>
<dbReference type="NCBIfam" id="TIGR04183">
    <property type="entry name" value="Por_Secre_tail"/>
    <property type="match status" value="1"/>
</dbReference>
<dbReference type="Proteomes" id="UP000008461">
    <property type="component" value="Chromosome"/>
</dbReference>
<dbReference type="Pfam" id="PF18962">
    <property type="entry name" value="Por_Secre_tail"/>
    <property type="match status" value="1"/>
</dbReference>
<dbReference type="RefSeq" id="WP_013767467.1">
    <property type="nucleotide sequence ID" value="NC_015510.1"/>
</dbReference>
<evidence type="ECO:0000313" key="3">
    <source>
        <dbReference type="Proteomes" id="UP000008461"/>
    </source>
</evidence>
<dbReference type="Gene3D" id="2.130.10.10">
    <property type="entry name" value="YVTN repeat-like/Quinoprotein amine dehydrogenase"/>
    <property type="match status" value="3"/>
</dbReference>
<sequence>MKHNYHFSINILVVLTLLFFSSQPLLAHFGSRGPFGGSVSVAISNDSTVYVGTFNGGVYESTNSRLTAWRALPVGLRSGRITALIHSGTNLFAGTQDDGVYIYSGVVGTDKHWVRISNGLTNLRVTALVALDANTLIAGTESGGVYKTTDKGANWKFLNSAWLNGTTITGLLKLGNRIIASSREGGVFVTKDGNGWDSFSDGKTLDVGGTNSISYNAKTNELAVINMDGLFILSNASAVTGNINYRTIQPGLPSGTVMRSISNNGDNWFLTTNKGVYTSTTGATWTAANDGLATSDVTVALGFRTTVLLGTRKEGIYTTPASALNWVSRNTNFNNLETYAMESSGERIVVAATEKGIFVSRDLAASYVRANKGLSDSLNVTYLKFYGSSLYASTQNGGVFVSADTGKTWTALNAGLTNLHVKKIYASSNHVYILDDSYGVFQLNGSTWNSIQAGLPANTLLSSMAFYGSKILMGTLGQGVFTREVASGSWTAVNTGLGNLRVTSVATNGSKLFAGTDGAGVFVANLDAANWTPTAATSISHTTLMGLDGSKIQDMAYYAGYIFASYRGGLVASSDNGQTWIAGGNQFNLPSYTSVHKISFVTTRVFVSTEFNSVYSNALSELPAVVTSTKDFNPALNAAIRIVPNPNDGRFAIQLENGNTKVEGVTLFDNMGRRIQDFHNPNDLQNVQTSVQLPVGIYFVQIRTTGGLAVKRVVIR</sequence>
<reference evidence="2 3" key="1">
    <citation type="journal article" date="2011" name="Stand. Genomic Sci.">
        <title>Complete genome sequence of Haliscomenobacter hydrossis type strain (O).</title>
        <authorList>
            <consortium name="US DOE Joint Genome Institute (JGI-PGF)"/>
            <person name="Daligault H."/>
            <person name="Lapidus A."/>
            <person name="Zeytun A."/>
            <person name="Nolan M."/>
            <person name="Lucas S."/>
            <person name="Del Rio T.G."/>
            <person name="Tice H."/>
            <person name="Cheng J.F."/>
            <person name="Tapia R."/>
            <person name="Han C."/>
            <person name="Goodwin L."/>
            <person name="Pitluck S."/>
            <person name="Liolios K."/>
            <person name="Pagani I."/>
            <person name="Ivanova N."/>
            <person name="Huntemann M."/>
            <person name="Mavromatis K."/>
            <person name="Mikhailova N."/>
            <person name="Pati A."/>
            <person name="Chen A."/>
            <person name="Palaniappan K."/>
            <person name="Land M."/>
            <person name="Hauser L."/>
            <person name="Brambilla E.M."/>
            <person name="Rohde M."/>
            <person name="Verbarg S."/>
            <person name="Goker M."/>
            <person name="Bristow J."/>
            <person name="Eisen J.A."/>
            <person name="Markowitz V."/>
            <person name="Hugenholtz P."/>
            <person name="Kyrpides N.C."/>
            <person name="Klenk H.P."/>
            <person name="Woyke T."/>
        </authorList>
    </citation>
    <scope>NUCLEOTIDE SEQUENCE [LARGE SCALE GENOMIC DNA]</scope>
    <source>
        <strain evidence="3">ATCC 27775 / DSM 1100 / LMG 10767 / O</strain>
    </source>
</reference>
<evidence type="ECO:0000259" key="1">
    <source>
        <dbReference type="Pfam" id="PF18962"/>
    </source>
</evidence>
<evidence type="ECO:0000313" key="2">
    <source>
        <dbReference type="EMBL" id="AEE52932.1"/>
    </source>
</evidence>
<dbReference type="GO" id="GO:0010411">
    <property type="term" value="P:xyloglucan metabolic process"/>
    <property type="evidence" value="ECO:0007669"/>
    <property type="project" value="TreeGrafter"/>
</dbReference>
<dbReference type="OrthoDB" id="9757809at2"/>
<dbReference type="EMBL" id="CP002691">
    <property type="protein sequence ID" value="AEE52932.1"/>
    <property type="molecule type" value="Genomic_DNA"/>
</dbReference>